<comment type="caution">
    <text evidence="2">The sequence shown here is derived from an EMBL/GenBank/DDBJ whole genome shotgun (WGS) entry which is preliminary data.</text>
</comment>
<dbReference type="EMBL" id="JRWG01000002">
    <property type="protein sequence ID" value="KXO00696.1"/>
    <property type="molecule type" value="Genomic_DNA"/>
</dbReference>
<evidence type="ECO:0000256" key="1">
    <source>
        <dbReference type="SAM" id="Phobius"/>
    </source>
</evidence>
<evidence type="ECO:0000313" key="3">
    <source>
        <dbReference type="Proteomes" id="UP000070138"/>
    </source>
</evidence>
<accession>A0A137RKI5</accession>
<protein>
    <submittedName>
        <fullName evidence="2">Uncharacterized protein</fullName>
    </submittedName>
</protein>
<keyword evidence="3" id="KW-1185">Reference proteome</keyword>
<keyword evidence="1" id="KW-0472">Membrane</keyword>
<sequence>MHKNIRHLQPVANIKIIFAIILSLFSVYLFFAGTLFGLILLGSALKLSLREGFELNLEERKYRNVYSIFAINFGFWKKLPEIEYISVFKTIKNSRSRVITAEATLGFEVFKVNMFYNRNQHIEAYISDEVEDAFSVAKHIATVLELDILDATKPEKEWITVTSRS</sequence>
<dbReference type="RefSeq" id="WP_062620466.1">
    <property type="nucleotide sequence ID" value="NZ_JRWG01000002.1"/>
</dbReference>
<dbReference type="STRING" id="1548749.LS48_04730"/>
<keyword evidence="1" id="KW-1133">Transmembrane helix</keyword>
<keyword evidence="1" id="KW-0812">Transmembrane</keyword>
<dbReference type="Proteomes" id="UP000070138">
    <property type="component" value="Unassembled WGS sequence"/>
</dbReference>
<organism evidence="2 3">
    <name type="scientific">Aequorivita aquimaris</name>
    <dbReference type="NCBI Taxonomy" id="1548749"/>
    <lineage>
        <taxon>Bacteria</taxon>
        <taxon>Pseudomonadati</taxon>
        <taxon>Bacteroidota</taxon>
        <taxon>Flavobacteriia</taxon>
        <taxon>Flavobacteriales</taxon>
        <taxon>Flavobacteriaceae</taxon>
        <taxon>Aequorivita</taxon>
    </lineage>
</organism>
<feature type="transmembrane region" description="Helical" evidence="1">
    <location>
        <begin position="16"/>
        <end position="41"/>
    </location>
</feature>
<name>A0A137RKI5_9FLAO</name>
<gene>
    <name evidence="2" type="ORF">LS48_04730</name>
</gene>
<reference evidence="2 3" key="2">
    <citation type="journal article" date="2016" name="Int. J. Syst. Evol. Microbiol.">
        <title>Vitellibacter aquimaris sp. nov., a marine bacterium isolated from seawater.</title>
        <authorList>
            <person name="Thevarajoo S."/>
            <person name="Selvaratnam C."/>
            <person name="Goh K.M."/>
            <person name="Hong K.W."/>
            <person name="Chan X.Y."/>
            <person name="Chan K.G."/>
            <person name="Chong C.S."/>
        </authorList>
    </citation>
    <scope>NUCLEOTIDE SEQUENCE [LARGE SCALE GENOMIC DNA]</scope>
    <source>
        <strain evidence="2 3">D-24</strain>
    </source>
</reference>
<evidence type="ECO:0000313" key="2">
    <source>
        <dbReference type="EMBL" id="KXO00696.1"/>
    </source>
</evidence>
<reference evidence="3" key="1">
    <citation type="submission" date="2014-10" db="EMBL/GenBank/DDBJ databases">
        <title>Genome sequencing of Vitellibacter sp. D-24.</title>
        <authorList>
            <person name="Thevarajoo S."/>
            <person name="Selvaratnam C."/>
            <person name="Goh K.M."/>
            <person name="Chong C.S."/>
        </authorList>
    </citation>
    <scope>NUCLEOTIDE SEQUENCE [LARGE SCALE GENOMIC DNA]</scope>
    <source>
        <strain evidence="3">D-24</strain>
    </source>
</reference>
<dbReference type="AlphaFoldDB" id="A0A137RKI5"/>
<proteinExistence type="predicted"/>
<dbReference type="OrthoDB" id="886404at2"/>